<dbReference type="InterPro" id="IPR004378">
    <property type="entry name" value="F420H2_quin_Rdtase"/>
</dbReference>
<dbReference type="RefSeq" id="WP_035912432.1">
    <property type="nucleotide sequence ID" value="NZ_AVPJ01000002.1"/>
</dbReference>
<evidence type="ECO:0000256" key="2">
    <source>
        <dbReference type="ARBA" id="ARBA00049106"/>
    </source>
</evidence>
<comment type="similarity">
    <text evidence="1">Belongs to the F420H(2)-dependent quinone reductase family.</text>
</comment>
<sequence>MNKTLTRTGGRIGVWMYRTLDGRLASGSKKVTVLLLTSPGRRTGKPRSTCVRYLMHDGGFLVWGTGSGSLTDPDWFRNVRAVEAAGGTVDVQVRGGHFTCHPRELRGTELADEWAYVLREAPEVERFALKARRTIPMAVLEADLPG</sequence>
<evidence type="ECO:0000256" key="1">
    <source>
        <dbReference type="ARBA" id="ARBA00008710"/>
    </source>
</evidence>
<name>A0A0A0JCA0_9MICO</name>
<dbReference type="EMBL" id="AVPJ01000002">
    <property type="protein sequence ID" value="KGN34419.1"/>
    <property type="molecule type" value="Genomic_DNA"/>
</dbReference>
<dbReference type="eggNOG" id="COG0748">
    <property type="taxonomic scope" value="Bacteria"/>
</dbReference>
<evidence type="ECO:0008006" key="5">
    <source>
        <dbReference type="Google" id="ProtNLM"/>
    </source>
</evidence>
<organism evidence="3 4">
    <name type="scientific">Knoellia sinensis KCTC 19936</name>
    <dbReference type="NCBI Taxonomy" id="1385520"/>
    <lineage>
        <taxon>Bacteria</taxon>
        <taxon>Bacillati</taxon>
        <taxon>Actinomycetota</taxon>
        <taxon>Actinomycetes</taxon>
        <taxon>Micrococcales</taxon>
        <taxon>Intrasporangiaceae</taxon>
        <taxon>Knoellia</taxon>
    </lineage>
</organism>
<dbReference type="Pfam" id="PF04075">
    <property type="entry name" value="F420H2_quin_red"/>
    <property type="match status" value="1"/>
</dbReference>
<dbReference type="InterPro" id="IPR012349">
    <property type="entry name" value="Split_barrel_FMN-bd"/>
</dbReference>
<dbReference type="NCBIfam" id="TIGR00026">
    <property type="entry name" value="hi_GC_TIGR00026"/>
    <property type="match status" value="1"/>
</dbReference>
<dbReference type="GO" id="GO:0016491">
    <property type="term" value="F:oxidoreductase activity"/>
    <property type="evidence" value="ECO:0007669"/>
    <property type="project" value="InterPro"/>
</dbReference>
<dbReference type="GO" id="GO:0005886">
    <property type="term" value="C:plasma membrane"/>
    <property type="evidence" value="ECO:0007669"/>
    <property type="project" value="TreeGrafter"/>
</dbReference>
<gene>
    <name evidence="3" type="ORF">N802_12825</name>
</gene>
<accession>A0A0A0JCA0</accession>
<evidence type="ECO:0000313" key="3">
    <source>
        <dbReference type="EMBL" id="KGN34419.1"/>
    </source>
</evidence>
<reference evidence="3 4" key="1">
    <citation type="submission" date="2013-08" db="EMBL/GenBank/DDBJ databases">
        <title>The genome sequence of Knoellia sinensis.</title>
        <authorList>
            <person name="Zhu W."/>
            <person name="Wang G."/>
        </authorList>
    </citation>
    <scope>NUCLEOTIDE SEQUENCE [LARGE SCALE GENOMIC DNA]</scope>
    <source>
        <strain evidence="3 4">KCTC 19936</strain>
    </source>
</reference>
<dbReference type="PANTHER" id="PTHR39428:SF1">
    <property type="entry name" value="F420H(2)-DEPENDENT QUINONE REDUCTASE RV1261C"/>
    <property type="match status" value="1"/>
</dbReference>
<comment type="catalytic activity">
    <reaction evidence="2">
        <text>oxidized coenzyme F420-(gamma-L-Glu)(n) + a quinol + H(+) = reduced coenzyme F420-(gamma-L-Glu)(n) + a quinone</text>
        <dbReference type="Rhea" id="RHEA:39663"/>
        <dbReference type="Rhea" id="RHEA-COMP:12939"/>
        <dbReference type="Rhea" id="RHEA-COMP:14378"/>
        <dbReference type="ChEBI" id="CHEBI:15378"/>
        <dbReference type="ChEBI" id="CHEBI:24646"/>
        <dbReference type="ChEBI" id="CHEBI:132124"/>
        <dbReference type="ChEBI" id="CHEBI:133980"/>
        <dbReference type="ChEBI" id="CHEBI:139511"/>
    </reaction>
</comment>
<dbReference type="OrthoDB" id="8225825at2"/>
<protein>
    <recommendedName>
        <fullName evidence="5">Nitroreductase</fullName>
    </recommendedName>
</protein>
<dbReference type="Proteomes" id="UP000030002">
    <property type="component" value="Unassembled WGS sequence"/>
</dbReference>
<keyword evidence="4" id="KW-1185">Reference proteome</keyword>
<dbReference type="STRING" id="1385520.N802_12825"/>
<evidence type="ECO:0000313" key="4">
    <source>
        <dbReference type="Proteomes" id="UP000030002"/>
    </source>
</evidence>
<proteinExistence type="inferred from homology"/>
<dbReference type="GO" id="GO:0070967">
    <property type="term" value="F:coenzyme F420 binding"/>
    <property type="evidence" value="ECO:0007669"/>
    <property type="project" value="TreeGrafter"/>
</dbReference>
<comment type="caution">
    <text evidence="3">The sequence shown here is derived from an EMBL/GenBank/DDBJ whole genome shotgun (WGS) entry which is preliminary data.</text>
</comment>
<dbReference type="PANTHER" id="PTHR39428">
    <property type="entry name" value="F420H(2)-DEPENDENT QUINONE REDUCTASE RV1261C"/>
    <property type="match status" value="1"/>
</dbReference>
<dbReference type="AlphaFoldDB" id="A0A0A0JCA0"/>
<dbReference type="Gene3D" id="2.30.110.10">
    <property type="entry name" value="Electron Transport, Fmn-binding Protein, Chain A"/>
    <property type="match status" value="1"/>
</dbReference>